<dbReference type="Proteomes" id="UP000032417">
    <property type="component" value="Chromosome 1"/>
</dbReference>
<dbReference type="EMBL" id="LN515532">
    <property type="protein sequence ID" value="CEA16635.1"/>
    <property type="molecule type" value="Genomic_DNA"/>
</dbReference>
<dbReference type="HOGENOM" id="CLU_026911_5_2_10"/>
<feature type="transmembrane region" description="Helical" evidence="7">
    <location>
        <begin position="418"/>
        <end position="435"/>
    </location>
</feature>
<feature type="transmembrane region" description="Helical" evidence="7">
    <location>
        <begin position="294"/>
        <end position="315"/>
    </location>
</feature>
<dbReference type="OrthoDB" id="9770347at2"/>
<keyword evidence="4 7" id="KW-0812">Transmembrane</keyword>
<dbReference type="Pfam" id="PF13440">
    <property type="entry name" value="Polysacc_synt_3"/>
    <property type="match status" value="1"/>
</dbReference>
<evidence type="ECO:0000256" key="5">
    <source>
        <dbReference type="ARBA" id="ARBA00022989"/>
    </source>
</evidence>
<dbReference type="InterPro" id="IPR050833">
    <property type="entry name" value="Poly_Biosynth_Transport"/>
</dbReference>
<feature type="transmembrane region" description="Helical" evidence="7">
    <location>
        <begin position="82"/>
        <end position="104"/>
    </location>
</feature>
<feature type="transmembrane region" description="Helical" evidence="7">
    <location>
        <begin position="355"/>
        <end position="375"/>
    </location>
</feature>
<sequence>MTESSLKSKTILSLFWSFIDKFGQQLLNFVSMLILMNIISAREYGMIGSLAIFIAFSSILIDSGFGRALLNRHNLTDTDYSTVFIFNITLGILLYLILFITAPFLGNLFNTPEITVVARVLFISIILNALGLIHQTLLTKKADFKGLSKINLFALLIADIVAVIMAIYNYGVWALVAQTLIYTLLRTIFLWLYSSWRPKTSFSKKSLTAFFSFSSKLLASNSISTLANNIYPSLIAMFYPMNHVAYFNQAKKYQDIPFLTMSNTFRSVAMLILSEVNRDSERMKRVMSKMMKSISFITFPVGMIMIITAESLFFLFFKEKWLEAVPYFRVLTLAGMLSPFVFIFNELFIAKEKSAYFLGVEIIKTFILIILIILLLPHGLMALASSWVIYIIITLLISATLSGRLISYSSIQFLKDMLPYMVVALICSGISYLVTNGIQSSVLYIITNAIITGGLYILLCRIIKLEMSEEVENWFSNLKKKRK</sequence>
<gene>
    <name evidence="8" type="ORF">ING2E5B_1898</name>
</gene>
<reference evidence="8 9" key="1">
    <citation type="submission" date="2014-08" db="EMBL/GenBank/DDBJ databases">
        <authorList>
            <person name="Wibberg D."/>
        </authorList>
    </citation>
    <scope>NUCLEOTIDE SEQUENCE [LARGE SCALE GENOMIC DNA]</scope>
    <source>
        <strain evidence="9">ING2-E5B</strain>
    </source>
</reference>
<dbReference type="AlphaFoldDB" id="A0A098C144"/>
<organism evidence="8 9">
    <name type="scientific">Fermentimonas caenicola</name>
    <dbReference type="NCBI Taxonomy" id="1562970"/>
    <lineage>
        <taxon>Bacteria</taxon>
        <taxon>Pseudomonadati</taxon>
        <taxon>Bacteroidota</taxon>
        <taxon>Bacteroidia</taxon>
        <taxon>Bacteroidales</taxon>
        <taxon>Dysgonomonadaceae</taxon>
        <taxon>Fermentimonas</taxon>
    </lineage>
</organism>
<evidence type="ECO:0000256" key="2">
    <source>
        <dbReference type="ARBA" id="ARBA00007430"/>
    </source>
</evidence>
<feature type="transmembrane region" description="Helical" evidence="7">
    <location>
        <begin position="174"/>
        <end position="196"/>
    </location>
</feature>
<feature type="transmembrane region" description="Helical" evidence="7">
    <location>
        <begin position="46"/>
        <end position="70"/>
    </location>
</feature>
<keyword evidence="9" id="KW-1185">Reference proteome</keyword>
<evidence type="ECO:0000256" key="3">
    <source>
        <dbReference type="ARBA" id="ARBA00022475"/>
    </source>
</evidence>
<protein>
    <submittedName>
        <fullName evidence="8">Putative membrane protein</fullName>
    </submittedName>
</protein>
<evidence type="ECO:0000256" key="6">
    <source>
        <dbReference type="ARBA" id="ARBA00023136"/>
    </source>
</evidence>
<evidence type="ECO:0000256" key="7">
    <source>
        <dbReference type="SAM" id="Phobius"/>
    </source>
</evidence>
<feature type="transmembrane region" description="Helical" evidence="7">
    <location>
        <begin position="116"/>
        <end position="138"/>
    </location>
</feature>
<dbReference type="PANTHER" id="PTHR30250:SF10">
    <property type="entry name" value="LIPOPOLYSACCHARIDE BIOSYNTHESIS PROTEIN WZXC"/>
    <property type="match status" value="1"/>
</dbReference>
<keyword evidence="5 7" id="KW-1133">Transmembrane helix</keyword>
<feature type="transmembrane region" description="Helical" evidence="7">
    <location>
        <begin position="150"/>
        <end position="168"/>
    </location>
</feature>
<feature type="transmembrane region" description="Helical" evidence="7">
    <location>
        <begin position="387"/>
        <end position="406"/>
    </location>
</feature>
<comment type="subcellular location">
    <subcellularLocation>
        <location evidence="1">Cell membrane</location>
        <topology evidence="1">Multi-pass membrane protein</topology>
    </subcellularLocation>
</comment>
<evidence type="ECO:0000313" key="9">
    <source>
        <dbReference type="Proteomes" id="UP000032417"/>
    </source>
</evidence>
<dbReference type="KEGG" id="pbt:ING2E5B_1898"/>
<accession>A0A098C144</accession>
<evidence type="ECO:0000313" key="8">
    <source>
        <dbReference type="EMBL" id="CEA16635.1"/>
    </source>
</evidence>
<keyword evidence="3" id="KW-1003">Cell membrane</keyword>
<dbReference type="STRING" id="1562970.ING2E5B_1898"/>
<keyword evidence="6 7" id="KW-0472">Membrane</keyword>
<name>A0A098C144_9BACT</name>
<dbReference type="PANTHER" id="PTHR30250">
    <property type="entry name" value="PST FAMILY PREDICTED COLANIC ACID TRANSPORTER"/>
    <property type="match status" value="1"/>
</dbReference>
<comment type="similarity">
    <text evidence="2">Belongs to the polysaccharide synthase family.</text>
</comment>
<evidence type="ECO:0000256" key="1">
    <source>
        <dbReference type="ARBA" id="ARBA00004651"/>
    </source>
</evidence>
<proteinExistence type="inferred from homology"/>
<dbReference type="CDD" id="cd13127">
    <property type="entry name" value="MATE_tuaB_like"/>
    <property type="match status" value="1"/>
</dbReference>
<feature type="transmembrane region" description="Helical" evidence="7">
    <location>
        <begin position="21"/>
        <end position="40"/>
    </location>
</feature>
<dbReference type="GO" id="GO:0005886">
    <property type="term" value="C:plasma membrane"/>
    <property type="evidence" value="ECO:0007669"/>
    <property type="project" value="UniProtKB-SubCell"/>
</dbReference>
<feature type="transmembrane region" description="Helical" evidence="7">
    <location>
        <begin position="327"/>
        <end position="348"/>
    </location>
</feature>
<evidence type="ECO:0000256" key="4">
    <source>
        <dbReference type="ARBA" id="ARBA00022692"/>
    </source>
</evidence>
<feature type="transmembrane region" description="Helical" evidence="7">
    <location>
        <begin position="441"/>
        <end position="459"/>
    </location>
</feature>